<keyword evidence="12" id="KW-0966">Cell projection</keyword>
<evidence type="ECO:0000313" key="26">
    <source>
        <dbReference type="Proteomes" id="UP000550260"/>
    </source>
</evidence>
<evidence type="ECO:0000256" key="7">
    <source>
        <dbReference type="ARBA" id="ARBA00022801"/>
    </source>
</evidence>
<reference evidence="25 26" key="1">
    <citation type="submission" date="2020-08" db="EMBL/GenBank/DDBJ databases">
        <title>Amycolatopsis echigonensis JCM 21831.</title>
        <authorList>
            <person name="Tedsree N."/>
            <person name="Kuncharoen N."/>
            <person name="Likhitwitayawuid K."/>
            <person name="Tanasupawat S."/>
        </authorList>
    </citation>
    <scope>NUCLEOTIDE SEQUENCE [LARGE SCALE GENOMIC DNA]</scope>
    <source>
        <strain evidence="25 26">JCM 21831</strain>
    </source>
</reference>
<dbReference type="SUPFAM" id="SSF54637">
    <property type="entry name" value="Thioesterase/thiol ester dehydrase-isomerase"/>
    <property type="match status" value="1"/>
</dbReference>
<dbReference type="InterPro" id="IPR029069">
    <property type="entry name" value="HotDog_dom_sf"/>
</dbReference>
<feature type="domain" description="Thioesterase" evidence="24">
    <location>
        <begin position="58"/>
        <end position="131"/>
    </location>
</feature>
<evidence type="ECO:0000256" key="23">
    <source>
        <dbReference type="ARBA" id="ARBA00048180"/>
    </source>
</evidence>
<sequence length="155" mass="17152">MTDRADDFRIGPSPSGRLLCGGCAPADRCRLGVEIARADEGAITFDVVCPRHWHGGPGVAHGGWTAAVFDDVLTIVALRHESRLVTKSLHISYRRPVPVERPLEVTARIDHHADRRWEVSARMTLAGDTLAAASAELRTRRPDHFARHQAWLAHE</sequence>
<dbReference type="AlphaFoldDB" id="A0A8E1VUM9"/>
<comment type="similarity">
    <text evidence="15">Belongs to the THEM4/THEM5 thioesterase family.</text>
</comment>
<evidence type="ECO:0000313" key="25">
    <source>
        <dbReference type="EMBL" id="MBB2498544.1"/>
    </source>
</evidence>
<evidence type="ECO:0000256" key="16">
    <source>
        <dbReference type="ARBA" id="ARBA00038848"/>
    </source>
</evidence>
<dbReference type="Pfam" id="PF03061">
    <property type="entry name" value="4HBT"/>
    <property type="match status" value="1"/>
</dbReference>
<evidence type="ECO:0000256" key="17">
    <source>
        <dbReference type="ARBA" id="ARBA00040123"/>
    </source>
</evidence>
<evidence type="ECO:0000256" key="8">
    <source>
        <dbReference type="ARBA" id="ARBA00022832"/>
    </source>
</evidence>
<evidence type="ECO:0000256" key="5">
    <source>
        <dbReference type="ARBA" id="ARBA00022490"/>
    </source>
</evidence>
<organism evidence="25 26">
    <name type="scientific">Amycolatopsis echigonensis</name>
    <dbReference type="NCBI Taxonomy" id="2576905"/>
    <lineage>
        <taxon>Bacteria</taxon>
        <taxon>Bacillati</taxon>
        <taxon>Actinomycetota</taxon>
        <taxon>Actinomycetes</taxon>
        <taxon>Pseudonocardiales</taxon>
        <taxon>Pseudonocardiaceae</taxon>
        <taxon>Amycolatopsis</taxon>
    </lineage>
</organism>
<evidence type="ECO:0000256" key="19">
    <source>
        <dbReference type="ARBA" id="ARBA00047588"/>
    </source>
</evidence>
<comment type="catalytic activity">
    <reaction evidence="14">
        <text>(9Z)-octadecenoyl-CoA + H2O = (9Z)-octadecenoate + CoA + H(+)</text>
        <dbReference type="Rhea" id="RHEA:40139"/>
        <dbReference type="ChEBI" id="CHEBI:15377"/>
        <dbReference type="ChEBI" id="CHEBI:15378"/>
        <dbReference type="ChEBI" id="CHEBI:30823"/>
        <dbReference type="ChEBI" id="CHEBI:57287"/>
        <dbReference type="ChEBI" id="CHEBI:57387"/>
    </reaction>
    <physiologicalReaction direction="left-to-right" evidence="14">
        <dbReference type="Rhea" id="RHEA:40140"/>
    </physiologicalReaction>
</comment>
<evidence type="ECO:0000256" key="13">
    <source>
        <dbReference type="ARBA" id="ARBA00035852"/>
    </source>
</evidence>
<evidence type="ECO:0000256" key="10">
    <source>
        <dbReference type="ARBA" id="ARBA00023098"/>
    </source>
</evidence>
<evidence type="ECO:0000256" key="2">
    <source>
        <dbReference type="ARBA" id="ARBA00004496"/>
    </source>
</evidence>
<dbReference type="GO" id="GO:0006631">
    <property type="term" value="P:fatty acid metabolic process"/>
    <property type="evidence" value="ECO:0007669"/>
    <property type="project" value="UniProtKB-KW"/>
</dbReference>
<evidence type="ECO:0000256" key="1">
    <source>
        <dbReference type="ARBA" id="ARBA00004170"/>
    </source>
</evidence>
<gene>
    <name evidence="25" type="ORF">H5411_05260</name>
</gene>
<keyword evidence="6" id="KW-0053">Apoptosis</keyword>
<dbReference type="EMBL" id="JACJHR010000005">
    <property type="protein sequence ID" value="MBB2498544.1"/>
    <property type="molecule type" value="Genomic_DNA"/>
</dbReference>
<keyword evidence="9" id="KW-0809">Transit peptide</keyword>
<dbReference type="GO" id="GO:0016787">
    <property type="term" value="F:hydrolase activity"/>
    <property type="evidence" value="ECO:0007669"/>
    <property type="project" value="UniProtKB-KW"/>
</dbReference>
<dbReference type="CDD" id="cd03443">
    <property type="entry name" value="PaaI_thioesterase"/>
    <property type="match status" value="1"/>
</dbReference>
<dbReference type="Gene3D" id="3.10.129.10">
    <property type="entry name" value="Hotdog Thioesterase"/>
    <property type="match status" value="1"/>
</dbReference>
<comment type="caution">
    <text evidence="25">The sequence shown here is derived from an EMBL/GenBank/DDBJ whole genome shotgun (WGS) entry which is preliminary data.</text>
</comment>
<name>A0A8E1VUM9_9PSEU</name>
<comment type="catalytic activity">
    <reaction evidence="22">
        <text>dodecanoyl-CoA + H2O = dodecanoate + CoA + H(+)</text>
        <dbReference type="Rhea" id="RHEA:30135"/>
        <dbReference type="ChEBI" id="CHEBI:15377"/>
        <dbReference type="ChEBI" id="CHEBI:15378"/>
        <dbReference type="ChEBI" id="CHEBI:18262"/>
        <dbReference type="ChEBI" id="CHEBI:57287"/>
        <dbReference type="ChEBI" id="CHEBI:57375"/>
    </reaction>
    <physiologicalReaction direction="left-to-right" evidence="22">
        <dbReference type="Rhea" id="RHEA:30136"/>
    </physiologicalReaction>
</comment>
<evidence type="ECO:0000256" key="12">
    <source>
        <dbReference type="ARBA" id="ARBA00023273"/>
    </source>
</evidence>
<keyword evidence="11" id="KW-0472">Membrane</keyword>
<evidence type="ECO:0000256" key="20">
    <source>
        <dbReference type="ARBA" id="ARBA00047734"/>
    </source>
</evidence>
<dbReference type="InterPro" id="IPR006683">
    <property type="entry name" value="Thioestr_dom"/>
</dbReference>
<evidence type="ECO:0000256" key="15">
    <source>
        <dbReference type="ARBA" id="ARBA00038456"/>
    </source>
</evidence>
<keyword evidence="8" id="KW-0276">Fatty acid metabolism</keyword>
<dbReference type="PANTHER" id="PTHR12418:SF19">
    <property type="entry name" value="ACYL-COENZYME A THIOESTERASE THEM4"/>
    <property type="match status" value="1"/>
</dbReference>
<comment type="catalytic activity">
    <reaction evidence="23">
        <text>tetradecanoyl-CoA + H2O = tetradecanoate + CoA + H(+)</text>
        <dbReference type="Rhea" id="RHEA:40119"/>
        <dbReference type="ChEBI" id="CHEBI:15377"/>
        <dbReference type="ChEBI" id="CHEBI:15378"/>
        <dbReference type="ChEBI" id="CHEBI:30807"/>
        <dbReference type="ChEBI" id="CHEBI:57287"/>
        <dbReference type="ChEBI" id="CHEBI:57385"/>
    </reaction>
    <physiologicalReaction direction="left-to-right" evidence="23">
        <dbReference type="Rhea" id="RHEA:40120"/>
    </physiologicalReaction>
</comment>
<comment type="catalytic activity">
    <reaction evidence="19">
        <text>octanoyl-CoA + H2O = octanoate + CoA + H(+)</text>
        <dbReference type="Rhea" id="RHEA:30143"/>
        <dbReference type="ChEBI" id="CHEBI:15377"/>
        <dbReference type="ChEBI" id="CHEBI:15378"/>
        <dbReference type="ChEBI" id="CHEBI:25646"/>
        <dbReference type="ChEBI" id="CHEBI:57287"/>
        <dbReference type="ChEBI" id="CHEBI:57386"/>
    </reaction>
    <physiologicalReaction direction="left-to-right" evidence="19">
        <dbReference type="Rhea" id="RHEA:30144"/>
    </physiologicalReaction>
</comment>
<dbReference type="GO" id="GO:0016020">
    <property type="term" value="C:membrane"/>
    <property type="evidence" value="ECO:0007669"/>
    <property type="project" value="UniProtKB-SubCell"/>
</dbReference>
<evidence type="ECO:0000256" key="14">
    <source>
        <dbReference type="ARBA" id="ARBA00037002"/>
    </source>
</evidence>
<evidence type="ECO:0000256" key="18">
    <source>
        <dbReference type="ARBA" id="ARBA00043210"/>
    </source>
</evidence>
<accession>A0A8E1VUM9</accession>
<evidence type="ECO:0000256" key="6">
    <source>
        <dbReference type="ARBA" id="ARBA00022703"/>
    </source>
</evidence>
<dbReference type="InterPro" id="IPR052365">
    <property type="entry name" value="THEM4/THEM5_acyl-CoA_thioest"/>
</dbReference>
<dbReference type="GO" id="GO:0005737">
    <property type="term" value="C:cytoplasm"/>
    <property type="evidence" value="ECO:0007669"/>
    <property type="project" value="UniProtKB-SubCell"/>
</dbReference>
<evidence type="ECO:0000256" key="9">
    <source>
        <dbReference type="ARBA" id="ARBA00022946"/>
    </source>
</evidence>
<protein>
    <recommendedName>
        <fullName evidence="17">Acyl-coenzyme A thioesterase THEM4</fullName>
        <ecNumber evidence="16">3.1.2.2</ecNumber>
    </recommendedName>
    <alternativeName>
        <fullName evidence="18">Thioesterase superfamily member 4</fullName>
    </alternativeName>
</protein>
<dbReference type="EC" id="3.1.2.2" evidence="16"/>
<proteinExistence type="inferred from homology"/>
<keyword evidence="7" id="KW-0378">Hydrolase</keyword>
<evidence type="ECO:0000256" key="3">
    <source>
        <dbReference type="ARBA" id="ARBA00004632"/>
    </source>
</evidence>
<keyword evidence="5" id="KW-0963">Cytoplasm</keyword>
<dbReference type="Proteomes" id="UP000550260">
    <property type="component" value="Unassembled WGS sequence"/>
</dbReference>
<dbReference type="PANTHER" id="PTHR12418">
    <property type="entry name" value="ACYL-COENZYME A THIOESTERASE THEM4"/>
    <property type="match status" value="1"/>
</dbReference>
<comment type="catalytic activity">
    <reaction evidence="20">
        <text>hexadecanoyl-CoA + H2O = hexadecanoate + CoA + H(+)</text>
        <dbReference type="Rhea" id="RHEA:16645"/>
        <dbReference type="ChEBI" id="CHEBI:7896"/>
        <dbReference type="ChEBI" id="CHEBI:15377"/>
        <dbReference type="ChEBI" id="CHEBI:15378"/>
        <dbReference type="ChEBI" id="CHEBI:57287"/>
        <dbReference type="ChEBI" id="CHEBI:57379"/>
        <dbReference type="EC" id="3.1.2.2"/>
    </reaction>
    <physiologicalReaction direction="left-to-right" evidence="20">
        <dbReference type="Rhea" id="RHEA:16646"/>
    </physiologicalReaction>
</comment>
<comment type="subcellular location">
    <subcellularLocation>
        <location evidence="3">Cell projection</location>
        <location evidence="3">Ruffle membrane</location>
    </subcellularLocation>
    <subcellularLocation>
        <location evidence="2">Cytoplasm</location>
    </subcellularLocation>
    <subcellularLocation>
        <location evidence="1">Membrane</location>
        <topology evidence="1">Peripheral membrane protein</topology>
    </subcellularLocation>
</comment>
<comment type="catalytic activity">
    <reaction evidence="21">
        <text>decanoyl-CoA + H2O = decanoate + CoA + H(+)</text>
        <dbReference type="Rhea" id="RHEA:40059"/>
        <dbReference type="ChEBI" id="CHEBI:15377"/>
        <dbReference type="ChEBI" id="CHEBI:15378"/>
        <dbReference type="ChEBI" id="CHEBI:27689"/>
        <dbReference type="ChEBI" id="CHEBI:57287"/>
        <dbReference type="ChEBI" id="CHEBI:61430"/>
    </reaction>
    <physiologicalReaction direction="left-to-right" evidence="21">
        <dbReference type="Rhea" id="RHEA:40060"/>
    </physiologicalReaction>
</comment>
<comment type="catalytic activity">
    <reaction evidence="13">
        <text>(5Z,8Z,11Z,14Z)-eicosatetraenoyl-CoA + H2O = (5Z,8Z,11Z,14Z)-eicosatetraenoate + CoA + H(+)</text>
        <dbReference type="Rhea" id="RHEA:40151"/>
        <dbReference type="ChEBI" id="CHEBI:15377"/>
        <dbReference type="ChEBI" id="CHEBI:15378"/>
        <dbReference type="ChEBI" id="CHEBI:32395"/>
        <dbReference type="ChEBI" id="CHEBI:57287"/>
        <dbReference type="ChEBI" id="CHEBI:57368"/>
    </reaction>
    <physiologicalReaction direction="left-to-right" evidence="13">
        <dbReference type="Rhea" id="RHEA:40152"/>
    </physiologicalReaction>
</comment>
<keyword evidence="4" id="KW-1003">Cell membrane</keyword>
<evidence type="ECO:0000256" key="11">
    <source>
        <dbReference type="ARBA" id="ARBA00023136"/>
    </source>
</evidence>
<evidence type="ECO:0000256" key="22">
    <source>
        <dbReference type="ARBA" id="ARBA00048074"/>
    </source>
</evidence>
<evidence type="ECO:0000256" key="21">
    <source>
        <dbReference type="ARBA" id="ARBA00047969"/>
    </source>
</evidence>
<evidence type="ECO:0000259" key="24">
    <source>
        <dbReference type="Pfam" id="PF03061"/>
    </source>
</evidence>
<dbReference type="RefSeq" id="WP_183123090.1">
    <property type="nucleotide sequence ID" value="NZ_JACJHR010000005.1"/>
</dbReference>
<keyword evidence="10" id="KW-0443">Lipid metabolism</keyword>
<evidence type="ECO:0000256" key="4">
    <source>
        <dbReference type="ARBA" id="ARBA00022475"/>
    </source>
</evidence>